<dbReference type="RefSeq" id="WP_092698704.1">
    <property type="nucleotide sequence ID" value="NZ_CAXIQM010000080.1"/>
</dbReference>
<dbReference type="InterPro" id="IPR047057">
    <property type="entry name" value="MerR_fam"/>
</dbReference>
<evidence type="ECO:0000256" key="3">
    <source>
        <dbReference type="SAM" id="MobiDB-lite"/>
    </source>
</evidence>
<dbReference type="PROSITE" id="PS50937">
    <property type="entry name" value="HTH_MERR_2"/>
    <property type="match status" value="1"/>
</dbReference>
<dbReference type="InterPro" id="IPR000551">
    <property type="entry name" value="MerR-type_HTH_dom"/>
</dbReference>
<dbReference type="GO" id="GO:0003700">
    <property type="term" value="F:DNA-binding transcription factor activity"/>
    <property type="evidence" value="ECO:0007669"/>
    <property type="project" value="InterPro"/>
</dbReference>
<dbReference type="AlphaFoldDB" id="A0A1H4BRQ5"/>
<dbReference type="PANTHER" id="PTHR30204:SF92">
    <property type="entry name" value="HTH-TYPE TRANSCRIPTIONAL REGULATOR ZNTR"/>
    <property type="match status" value="1"/>
</dbReference>
<dbReference type="GO" id="GO:0046872">
    <property type="term" value="F:metal ion binding"/>
    <property type="evidence" value="ECO:0007669"/>
    <property type="project" value="InterPro"/>
</dbReference>
<dbReference type="GO" id="GO:0003677">
    <property type="term" value="F:DNA binding"/>
    <property type="evidence" value="ECO:0007669"/>
    <property type="project" value="UniProtKB-KW"/>
</dbReference>
<evidence type="ECO:0000259" key="4">
    <source>
        <dbReference type="PROSITE" id="PS50937"/>
    </source>
</evidence>
<dbReference type="GeneID" id="34232222"/>
<feature type="domain" description="HTH merR-type" evidence="4">
    <location>
        <begin position="1"/>
        <end position="69"/>
    </location>
</feature>
<keyword evidence="2" id="KW-0175">Coiled coil</keyword>
<dbReference type="CDD" id="cd04784">
    <property type="entry name" value="HTH_CadR-PbrR"/>
    <property type="match status" value="1"/>
</dbReference>
<protein>
    <submittedName>
        <fullName evidence="5">Cd(II)/Pb(II)-responsive transcriptional regulator</fullName>
    </submittedName>
</protein>
<dbReference type="Gene3D" id="1.10.1660.10">
    <property type="match status" value="1"/>
</dbReference>
<dbReference type="PANTHER" id="PTHR30204">
    <property type="entry name" value="REDOX-CYCLING DRUG-SENSING TRANSCRIPTIONAL ACTIVATOR SOXR"/>
    <property type="match status" value="1"/>
</dbReference>
<keyword evidence="1" id="KW-0238">DNA-binding</keyword>
<evidence type="ECO:0000256" key="2">
    <source>
        <dbReference type="SAM" id="Coils"/>
    </source>
</evidence>
<feature type="coiled-coil region" evidence="2">
    <location>
        <begin position="91"/>
        <end position="118"/>
    </location>
</feature>
<proteinExistence type="predicted"/>
<gene>
    <name evidence="5" type="ORF">SAMN05421875_11576</name>
</gene>
<reference evidence="6" key="1">
    <citation type="submission" date="2016-10" db="EMBL/GenBank/DDBJ databases">
        <authorList>
            <person name="Varghese N."/>
            <person name="Submissions S."/>
        </authorList>
    </citation>
    <scope>NUCLEOTIDE SEQUENCE [LARGE SCALE GENOMIC DNA]</scope>
    <source>
        <strain evidence="6">DSM 25157</strain>
    </source>
</reference>
<dbReference type="STRING" id="592050.SAMN05421875_11576"/>
<dbReference type="Pfam" id="PF13411">
    <property type="entry name" value="MerR_1"/>
    <property type="match status" value="1"/>
</dbReference>
<dbReference type="Proteomes" id="UP000199002">
    <property type="component" value="Unassembled WGS sequence"/>
</dbReference>
<dbReference type="SUPFAM" id="SSF46955">
    <property type="entry name" value="Putative DNA-binding domain"/>
    <property type="match status" value="1"/>
</dbReference>
<accession>A0A1H4BRQ5</accession>
<feature type="region of interest" description="Disordered" evidence="3">
    <location>
        <begin position="132"/>
        <end position="151"/>
    </location>
</feature>
<dbReference type="EMBL" id="FNQJ01000015">
    <property type="protein sequence ID" value="SEA50760.1"/>
    <property type="molecule type" value="Genomic_DNA"/>
</dbReference>
<dbReference type="SMART" id="SM00422">
    <property type="entry name" value="HTH_MERR"/>
    <property type="match status" value="1"/>
</dbReference>
<dbReference type="InterPro" id="IPR011791">
    <property type="entry name" value="CadR-PbrR"/>
</dbReference>
<dbReference type="PRINTS" id="PR00040">
    <property type="entry name" value="HTHMERR"/>
</dbReference>
<dbReference type="InterPro" id="IPR009061">
    <property type="entry name" value="DNA-bd_dom_put_sf"/>
</dbReference>
<feature type="compositionally biased region" description="Basic residues" evidence="3">
    <location>
        <begin position="142"/>
        <end position="151"/>
    </location>
</feature>
<evidence type="ECO:0000256" key="1">
    <source>
        <dbReference type="ARBA" id="ARBA00023125"/>
    </source>
</evidence>
<dbReference type="GO" id="GO:0045893">
    <property type="term" value="P:positive regulation of DNA-templated transcription"/>
    <property type="evidence" value="ECO:0007669"/>
    <property type="project" value="InterPro"/>
</dbReference>
<keyword evidence="6" id="KW-1185">Reference proteome</keyword>
<evidence type="ECO:0000313" key="5">
    <source>
        <dbReference type="EMBL" id="SEA50760.1"/>
    </source>
</evidence>
<evidence type="ECO:0000313" key="6">
    <source>
        <dbReference type="Proteomes" id="UP000199002"/>
    </source>
</evidence>
<organism evidence="5 6">
    <name type="scientific">Acidovorax soli</name>
    <dbReference type="NCBI Taxonomy" id="592050"/>
    <lineage>
        <taxon>Bacteria</taxon>
        <taxon>Pseudomonadati</taxon>
        <taxon>Pseudomonadota</taxon>
        <taxon>Betaproteobacteria</taxon>
        <taxon>Burkholderiales</taxon>
        <taxon>Comamonadaceae</taxon>
        <taxon>Acidovorax</taxon>
    </lineage>
</organism>
<sequence>MKIGELAKATHTQVETIRYYEREGLLPETARTEGNYRVYDSTHVDRLSFIRHCRGLDMTLDEIRVLLRFKDSPQENCAQVNDLLDEHIGHVAARIKDLRALERQLKSLRENCRESQQASQCGILTELSTASSRAHQSTGRSGHVHGAHSVK</sequence>
<name>A0A1H4BRQ5_9BURK</name>
<dbReference type="NCBIfam" id="TIGR02047">
    <property type="entry name" value="CadR-PbrR"/>
    <property type="match status" value="1"/>
</dbReference>